<accession>A0ACB8ZI42</accession>
<reference evidence="2" key="1">
    <citation type="journal article" date="2022" name="Mol. Ecol. Resour.">
        <title>The genomes of chicory, endive, great burdock and yacon provide insights into Asteraceae palaeo-polyploidization history and plant inulin production.</title>
        <authorList>
            <person name="Fan W."/>
            <person name="Wang S."/>
            <person name="Wang H."/>
            <person name="Wang A."/>
            <person name="Jiang F."/>
            <person name="Liu H."/>
            <person name="Zhao H."/>
            <person name="Xu D."/>
            <person name="Zhang Y."/>
        </authorList>
    </citation>
    <scope>NUCLEOTIDE SEQUENCE [LARGE SCALE GENOMIC DNA]</scope>
    <source>
        <strain evidence="2">cv. Niubang</strain>
    </source>
</reference>
<comment type="caution">
    <text evidence="1">The sequence shown here is derived from an EMBL/GenBank/DDBJ whole genome shotgun (WGS) entry which is preliminary data.</text>
</comment>
<proteinExistence type="predicted"/>
<name>A0ACB8ZI42_ARCLA</name>
<reference evidence="1 2" key="2">
    <citation type="journal article" date="2022" name="Mol. Ecol. Resour.">
        <title>The genomes of chicory, endive, great burdock and yacon provide insights into Asteraceae paleo-polyploidization history and plant inulin production.</title>
        <authorList>
            <person name="Fan W."/>
            <person name="Wang S."/>
            <person name="Wang H."/>
            <person name="Wang A."/>
            <person name="Jiang F."/>
            <person name="Liu H."/>
            <person name="Zhao H."/>
            <person name="Xu D."/>
            <person name="Zhang Y."/>
        </authorList>
    </citation>
    <scope>NUCLEOTIDE SEQUENCE [LARGE SCALE GENOMIC DNA]</scope>
    <source>
        <strain evidence="2">cv. Niubang</strain>
    </source>
</reference>
<dbReference type="Proteomes" id="UP001055879">
    <property type="component" value="Linkage Group LG10"/>
</dbReference>
<dbReference type="EMBL" id="CM042056">
    <property type="protein sequence ID" value="KAI3696990.1"/>
    <property type="molecule type" value="Genomic_DNA"/>
</dbReference>
<evidence type="ECO:0000313" key="2">
    <source>
        <dbReference type="Proteomes" id="UP001055879"/>
    </source>
</evidence>
<evidence type="ECO:0000313" key="1">
    <source>
        <dbReference type="EMBL" id="KAI3696990.1"/>
    </source>
</evidence>
<sequence length="112" mass="12712">MSFVVTKDVVISIIIFVWWYRTLTIWPNFSSRKPKPESTYKTFTTCIQSITLCLAVSPKMASVTGTVCIHTSLHHCNFFTPAAILALLFSVSVWLSSSLSVRFRLIRNSNHL</sequence>
<keyword evidence="2" id="KW-1185">Reference proteome</keyword>
<organism evidence="1 2">
    <name type="scientific">Arctium lappa</name>
    <name type="common">Greater burdock</name>
    <name type="synonym">Lappa major</name>
    <dbReference type="NCBI Taxonomy" id="4217"/>
    <lineage>
        <taxon>Eukaryota</taxon>
        <taxon>Viridiplantae</taxon>
        <taxon>Streptophyta</taxon>
        <taxon>Embryophyta</taxon>
        <taxon>Tracheophyta</taxon>
        <taxon>Spermatophyta</taxon>
        <taxon>Magnoliopsida</taxon>
        <taxon>eudicotyledons</taxon>
        <taxon>Gunneridae</taxon>
        <taxon>Pentapetalae</taxon>
        <taxon>asterids</taxon>
        <taxon>campanulids</taxon>
        <taxon>Asterales</taxon>
        <taxon>Asteraceae</taxon>
        <taxon>Carduoideae</taxon>
        <taxon>Cardueae</taxon>
        <taxon>Arctiinae</taxon>
        <taxon>Arctium</taxon>
    </lineage>
</organism>
<protein>
    <submittedName>
        <fullName evidence="1">Uncharacterized protein</fullName>
    </submittedName>
</protein>
<gene>
    <name evidence="1" type="ORF">L6452_29672</name>
</gene>